<dbReference type="PANTHER" id="PTHR24171">
    <property type="entry name" value="ANKYRIN REPEAT DOMAIN-CONTAINING PROTEIN 39-RELATED"/>
    <property type="match status" value="1"/>
</dbReference>
<keyword evidence="10" id="KW-0472">Membrane</keyword>
<dbReference type="RefSeq" id="WP_213367782.1">
    <property type="nucleotide sequence ID" value="NZ_QTKX01000001.1"/>
</dbReference>
<keyword evidence="2" id="KW-0645">Protease</keyword>
<dbReference type="SMART" id="SM00248">
    <property type="entry name" value="ANK"/>
    <property type="match status" value="4"/>
</dbReference>
<feature type="repeat" description="ANK" evidence="9">
    <location>
        <begin position="373"/>
        <end position="405"/>
    </location>
</feature>
<dbReference type="Pfam" id="PF01435">
    <property type="entry name" value="Peptidase_M48"/>
    <property type="match status" value="2"/>
</dbReference>
<dbReference type="GO" id="GO:0004222">
    <property type="term" value="F:metalloendopeptidase activity"/>
    <property type="evidence" value="ECO:0007669"/>
    <property type="project" value="InterPro"/>
</dbReference>
<proteinExistence type="predicted"/>
<keyword evidence="10" id="KW-1133">Transmembrane helix</keyword>
<feature type="repeat" description="ANK" evidence="9">
    <location>
        <begin position="340"/>
        <end position="372"/>
    </location>
</feature>
<keyword evidence="4" id="KW-0677">Repeat</keyword>
<evidence type="ECO:0000313" key="12">
    <source>
        <dbReference type="EMBL" id="MBS8264277.1"/>
    </source>
</evidence>
<comment type="cofactor">
    <cofactor evidence="1">
        <name>Zn(2+)</name>
        <dbReference type="ChEBI" id="CHEBI:29105"/>
    </cofactor>
</comment>
<feature type="domain" description="Peptidase M48" evidence="11">
    <location>
        <begin position="76"/>
        <end position="158"/>
    </location>
</feature>
<dbReference type="GO" id="GO:0006508">
    <property type="term" value="P:proteolysis"/>
    <property type="evidence" value="ECO:0007669"/>
    <property type="project" value="UniProtKB-KW"/>
</dbReference>
<keyword evidence="5" id="KW-0378">Hydrolase</keyword>
<dbReference type="GO" id="GO:0046872">
    <property type="term" value="F:metal ion binding"/>
    <property type="evidence" value="ECO:0007669"/>
    <property type="project" value="UniProtKB-KW"/>
</dbReference>
<keyword evidence="8" id="KW-0482">Metalloprotease</keyword>
<gene>
    <name evidence="12" type="ORF">DYI25_07495</name>
</gene>
<comment type="caution">
    <text evidence="12">The sequence shown here is derived from an EMBL/GenBank/DDBJ whole genome shotgun (WGS) entry which is preliminary data.</text>
</comment>
<keyword evidence="7 9" id="KW-0040">ANK repeat</keyword>
<dbReference type="PANTHER" id="PTHR24171:SF8">
    <property type="entry name" value="BRCA1-ASSOCIATED RING DOMAIN PROTEIN 1"/>
    <property type="match status" value="1"/>
</dbReference>
<dbReference type="Gene3D" id="3.30.2010.10">
    <property type="entry name" value="Metalloproteases ('zincins'), catalytic domain"/>
    <property type="match status" value="1"/>
</dbReference>
<dbReference type="Pfam" id="PF12796">
    <property type="entry name" value="Ank_2"/>
    <property type="match status" value="2"/>
</dbReference>
<keyword evidence="3" id="KW-0479">Metal-binding</keyword>
<accession>A0A944GW30</accession>
<protein>
    <recommendedName>
        <fullName evidence="11">Peptidase M48 domain-containing protein</fullName>
    </recommendedName>
</protein>
<feature type="transmembrane region" description="Helical" evidence="10">
    <location>
        <begin position="20"/>
        <end position="53"/>
    </location>
</feature>
<dbReference type="EMBL" id="QTKX01000001">
    <property type="protein sequence ID" value="MBS8264277.1"/>
    <property type="molecule type" value="Genomic_DNA"/>
</dbReference>
<feature type="repeat" description="ANK" evidence="9">
    <location>
        <begin position="307"/>
        <end position="339"/>
    </location>
</feature>
<dbReference type="Proteomes" id="UP000761411">
    <property type="component" value="Unassembled WGS sequence"/>
</dbReference>
<dbReference type="CDD" id="cd07325">
    <property type="entry name" value="M48_Ste24p_like"/>
    <property type="match status" value="1"/>
</dbReference>
<feature type="repeat" description="ANK" evidence="9">
    <location>
        <begin position="407"/>
        <end position="439"/>
    </location>
</feature>
<dbReference type="InterPro" id="IPR036770">
    <property type="entry name" value="Ankyrin_rpt-contain_sf"/>
</dbReference>
<evidence type="ECO:0000313" key="13">
    <source>
        <dbReference type="Proteomes" id="UP000761411"/>
    </source>
</evidence>
<evidence type="ECO:0000259" key="11">
    <source>
        <dbReference type="Pfam" id="PF01435"/>
    </source>
</evidence>
<dbReference type="SUPFAM" id="SSF48403">
    <property type="entry name" value="Ankyrin repeat"/>
    <property type="match status" value="1"/>
</dbReference>
<evidence type="ECO:0000256" key="1">
    <source>
        <dbReference type="ARBA" id="ARBA00001947"/>
    </source>
</evidence>
<keyword evidence="6" id="KW-0862">Zinc</keyword>
<dbReference type="PROSITE" id="PS50297">
    <property type="entry name" value="ANK_REP_REGION"/>
    <property type="match status" value="3"/>
</dbReference>
<evidence type="ECO:0000256" key="4">
    <source>
        <dbReference type="ARBA" id="ARBA00022737"/>
    </source>
</evidence>
<evidence type="ECO:0000256" key="10">
    <source>
        <dbReference type="SAM" id="Phobius"/>
    </source>
</evidence>
<keyword evidence="10" id="KW-0812">Transmembrane</keyword>
<evidence type="ECO:0000256" key="8">
    <source>
        <dbReference type="ARBA" id="ARBA00023049"/>
    </source>
</evidence>
<dbReference type="InterPro" id="IPR002110">
    <property type="entry name" value="Ankyrin_rpt"/>
</dbReference>
<sequence length="461" mass="51597">MTEETFNEKNLLHKNENKYFWIVLSISIASYILFALSVVGIFIIAAFVLISLILHLLMIGQIRLNAVKIGVNQFPIIDATVKDLCIKMGIKRTPDIYVLQSGGVMNAFATRFFGRNMVVVYSEIFELIEQNAEEELQFVLAHELAHIKRNHLGKMMFILPSMWIPGIAEMYLRACEYTCDRYAAFYTGNPAAAKNGLTMLAIGKALFRRVNKTEYLEQINKEKGFVVWLAEILSTHPPLPKRINEISVFFGETDDSVIIHSKKSKGPFAFVAASIMLTVLAIVGGVRVYNDVNTAFFAEEEYYVDETEVSPLIDAVISGNTKKVESLIENGEDIHQLDYNGYTALDWAVMDDNIQMVQLLLDLKADPNFESDYGMTPFMTAAEKGTASMIKMLHDAGGDPNYQEMSSGYTALTYAVFSGEVETVKLLIELGGDIQLKDYSGMTARMHALQSGEQEIADLLK</sequence>
<feature type="domain" description="Peptidase M48" evidence="11">
    <location>
        <begin position="167"/>
        <end position="247"/>
    </location>
</feature>
<dbReference type="GO" id="GO:0085020">
    <property type="term" value="P:protein K6-linked ubiquitination"/>
    <property type="evidence" value="ECO:0007669"/>
    <property type="project" value="TreeGrafter"/>
</dbReference>
<organism evidence="12 13">
    <name type="scientific">Mesobacillus boroniphilus</name>
    <dbReference type="NCBI Taxonomy" id="308892"/>
    <lineage>
        <taxon>Bacteria</taxon>
        <taxon>Bacillati</taxon>
        <taxon>Bacillota</taxon>
        <taxon>Bacilli</taxon>
        <taxon>Bacillales</taxon>
        <taxon>Bacillaceae</taxon>
        <taxon>Mesobacillus</taxon>
    </lineage>
</organism>
<reference evidence="12 13" key="1">
    <citation type="journal article" date="2021" name="Microorganisms">
        <title>Bacterial Dimethylsulfoniopropionate Biosynthesis in the East China Sea.</title>
        <authorList>
            <person name="Liu J."/>
            <person name="Zhang Y."/>
            <person name="Liu J."/>
            <person name="Zhong H."/>
            <person name="Williams B.T."/>
            <person name="Zheng Y."/>
            <person name="Curson A.R.J."/>
            <person name="Sun C."/>
            <person name="Sun H."/>
            <person name="Song D."/>
            <person name="Wagner Mackenzie B."/>
            <person name="Bermejo Martinez A."/>
            <person name="Todd J.D."/>
            <person name="Zhang X.H."/>
        </authorList>
    </citation>
    <scope>NUCLEOTIDE SEQUENCE [LARGE SCALE GENOMIC DNA]</scope>
    <source>
        <strain evidence="12 13">ESS08</strain>
    </source>
</reference>
<dbReference type="Gene3D" id="1.25.40.20">
    <property type="entry name" value="Ankyrin repeat-containing domain"/>
    <property type="match status" value="1"/>
</dbReference>
<dbReference type="AlphaFoldDB" id="A0A944GW30"/>
<keyword evidence="13" id="KW-1185">Reference proteome</keyword>
<evidence type="ECO:0000256" key="9">
    <source>
        <dbReference type="PROSITE-ProRule" id="PRU00023"/>
    </source>
</evidence>
<evidence type="ECO:0000256" key="7">
    <source>
        <dbReference type="ARBA" id="ARBA00023043"/>
    </source>
</evidence>
<dbReference type="PROSITE" id="PS50088">
    <property type="entry name" value="ANK_REPEAT"/>
    <property type="match status" value="4"/>
</dbReference>
<dbReference type="GO" id="GO:0004842">
    <property type="term" value="F:ubiquitin-protein transferase activity"/>
    <property type="evidence" value="ECO:0007669"/>
    <property type="project" value="TreeGrafter"/>
</dbReference>
<evidence type="ECO:0000256" key="5">
    <source>
        <dbReference type="ARBA" id="ARBA00022801"/>
    </source>
</evidence>
<feature type="transmembrane region" description="Helical" evidence="10">
    <location>
        <begin position="268"/>
        <end position="289"/>
    </location>
</feature>
<dbReference type="InterPro" id="IPR001915">
    <property type="entry name" value="Peptidase_M48"/>
</dbReference>
<evidence type="ECO:0000256" key="2">
    <source>
        <dbReference type="ARBA" id="ARBA00022670"/>
    </source>
</evidence>
<evidence type="ECO:0000256" key="3">
    <source>
        <dbReference type="ARBA" id="ARBA00022723"/>
    </source>
</evidence>
<name>A0A944GW30_9BACI</name>
<evidence type="ECO:0000256" key="6">
    <source>
        <dbReference type="ARBA" id="ARBA00022833"/>
    </source>
</evidence>